<comment type="similarity">
    <text evidence="13">Belongs to the class I-like SAM-binding methyltransferase superfamily. RsmB/NOP family.</text>
</comment>
<dbReference type="FunFam" id="3.30.70.1170:FF:000002">
    <property type="entry name" value="Ribosomal RNA small subunit methyltransferase B"/>
    <property type="match status" value="1"/>
</dbReference>
<evidence type="ECO:0000256" key="10">
    <source>
        <dbReference type="ARBA" id="ARBA00030399"/>
    </source>
</evidence>
<dbReference type="InterPro" id="IPR001678">
    <property type="entry name" value="MeTrfase_RsmB-F_NOP2_dom"/>
</dbReference>
<dbReference type="Pfam" id="PF01189">
    <property type="entry name" value="Methyltr_RsmB-F"/>
    <property type="match status" value="1"/>
</dbReference>
<dbReference type="InterPro" id="IPR023267">
    <property type="entry name" value="RCMT"/>
</dbReference>
<dbReference type="InterPro" id="IPR035926">
    <property type="entry name" value="NusB-like_sf"/>
</dbReference>
<feature type="transmembrane region" description="Helical" evidence="14">
    <location>
        <begin position="73"/>
        <end position="92"/>
    </location>
</feature>
<protein>
    <recommendedName>
        <fullName evidence="3">16S rRNA (cytosine(967)-C(5))-methyltransferase</fullName>
        <ecNumber evidence="3">2.1.1.176</ecNumber>
    </recommendedName>
    <alternativeName>
        <fullName evidence="10">16S rRNA m5C967 methyltransferase</fullName>
    </alternativeName>
    <alternativeName>
        <fullName evidence="11">rRNA (cytosine-C(5)-)-methyltransferase RsmB</fullName>
    </alternativeName>
</protein>
<comment type="function">
    <text evidence="1">Specifically methylates the cytosine at position 967 (m5C967) of 16S rRNA.</text>
</comment>
<gene>
    <name evidence="16" type="ORF">O1U_0786</name>
</gene>
<dbReference type="Gene3D" id="3.30.70.1170">
    <property type="entry name" value="Sun protein, domain 3"/>
    <property type="match status" value="1"/>
</dbReference>
<evidence type="ECO:0000256" key="4">
    <source>
        <dbReference type="ARBA" id="ARBA00022490"/>
    </source>
</evidence>
<dbReference type="InterPro" id="IPR049560">
    <property type="entry name" value="MeTrfase_RsmB-F_NOP2_cat"/>
</dbReference>
<evidence type="ECO:0000256" key="1">
    <source>
        <dbReference type="ARBA" id="ARBA00002724"/>
    </source>
</evidence>
<dbReference type="GO" id="GO:0003723">
    <property type="term" value="F:RNA binding"/>
    <property type="evidence" value="ECO:0007669"/>
    <property type="project" value="UniProtKB-UniRule"/>
</dbReference>
<dbReference type="RefSeq" id="WP_016504114.1">
    <property type="nucleotide sequence ID" value="NZ_AMSD01000002.1"/>
</dbReference>
<dbReference type="InterPro" id="IPR029063">
    <property type="entry name" value="SAM-dependent_MTases_sf"/>
</dbReference>
<dbReference type="Gene3D" id="1.10.940.10">
    <property type="entry name" value="NusB-like"/>
    <property type="match status" value="1"/>
</dbReference>
<reference evidence="16 17" key="1">
    <citation type="journal article" date="2014" name="Environ. Microbiol.">
        <title>Genomic signatures of obligate host dependence in the luminous bacterial symbiont of a vertebrate.</title>
        <authorList>
            <person name="Hendry T.A."/>
            <person name="de Wet J.R."/>
            <person name="Dunlap P.V."/>
        </authorList>
    </citation>
    <scope>NUCLEOTIDE SEQUENCE [LARGE SCALE GENOMIC DNA]</scope>
    <source>
        <strain evidence="16 17">Akat1</strain>
    </source>
</reference>
<dbReference type="Gene3D" id="3.40.50.150">
    <property type="entry name" value="Vaccinia Virus protein VP39"/>
    <property type="match status" value="1"/>
</dbReference>
<dbReference type="GO" id="GO:0070475">
    <property type="term" value="P:rRNA base methylation"/>
    <property type="evidence" value="ECO:0007669"/>
    <property type="project" value="TreeGrafter"/>
</dbReference>
<evidence type="ECO:0000256" key="14">
    <source>
        <dbReference type="SAM" id="Phobius"/>
    </source>
</evidence>
<feature type="binding site" evidence="13">
    <location>
        <begin position="252"/>
        <end position="258"/>
    </location>
    <ligand>
        <name>S-adenosyl-L-methionine</name>
        <dbReference type="ChEBI" id="CHEBI:59789"/>
    </ligand>
</feature>
<evidence type="ECO:0000256" key="3">
    <source>
        <dbReference type="ARBA" id="ARBA00012140"/>
    </source>
</evidence>
<keyword evidence="4" id="KW-0963">Cytoplasm</keyword>
<dbReference type="NCBIfam" id="TIGR00563">
    <property type="entry name" value="rsmB"/>
    <property type="match status" value="1"/>
</dbReference>
<dbReference type="CDD" id="cd02440">
    <property type="entry name" value="AdoMet_MTases"/>
    <property type="match status" value="1"/>
</dbReference>
<dbReference type="Proteomes" id="UP000053688">
    <property type="component" value="Unassembled WGS sequence"/>
</dbReference>
<evidence type="ECO:0000256" key="9">
    <source>
        <dbReference type="ARBA" id="ARBA00022884"/>
    </source>
</evidence>
<dbReference type="InterPro" id="IPR006027">
    <property type="entry name" value="NusB_RsmB_TIM44"/>
</dbReference>
<evidence type="ECO:0000259" key="15">
    <source>
        <dbReference type="PROSITE" id="PS51686"/>
    </source>
</evidence>
<dbReference type="SUPFAM" id="SSF48013">
    <property type="entry name" value="NusB-like"/>
    <property type="match status" value="1"/>
</dbReference>
<dbReference type="SUPFAM" id="SSF53335">
    <property type="entry name" value="S-adenosyl-L-methionine-dependent methyltransferases"/>
    <property type="match status" value="1"/>
</dbReference>
<dbReference type="InterPro" id="IPR054728">
    <property type="entry name" value="RsmB-like_ferredoxin"/>
</dbReference>
<keyword evidence="9 13" id="KW-0694">RNA-binding</keyword>
<evidence type="ECO:0000313" key="16">
    <source>
        <dbReference type="EMBL" id="EPE37482.1"/>
    </source>
</evidence>
<dbReference type="InterPro" id="IPR004573">
    <property type="entry name" value="rRNA_ssu_MeTfrase_B"/>
</dbReference>
<keyword evidence="14" id="KW-1133">Transmembrane helix</keyword>
<dbReference type="PATRIC" id="fig|1236703.3.peg.814"/>
<dbReference type="PROSITE" id="PS51686">
    <property type="entry name" value="SAM_MT_RSMB_NOP"/>
    <property type="match status" value="1"/>
</dbReference>
<evidence type="ECO:0000256" key="11">
    <source>
        <dbReference type="ARBA" id="ARBA00031088"/>
    </source>
</evidence>
<dbReference type="NCBIfam" id="NF011494">
    <property type="entry name" value="PRK14902.1"/>
    <property type="match status" value="1"/>
</dbReference>
<comment type="subcellular location">
    <subcellularLocation>
        <location evidence="2">Cytoplasm</location>
    </subcellularLocation>
</comment>
<dbReference type="AlphaFoldDB" id="S3DGC0"/>
<dbReference type="PRINTS" id="PR02008">
    <property type="entry name" value="RCMTFAMILY"/>
</dbReference>
<dbReference type="GO" id="GO:0006355">
    <property type="term" value="P:regulation of DNA-templated transcription"/>
    <property type="evidence" value="ECO:0007669"/>
    <property type="project" value="InterPro"/>
</dbReference>
<evidence type="ECO:0000256" key="13">
    <source>
        <dbReference type="PROSITE-ProRule" id="PRU01023"/>
    </source>
</evidence>
<sequence>MNVRVLATRILFQVLNKGNSFTRTLNVAKNNIKPKDEAFLKELCYGVFRYLLRLELIANYLIHYPFKKTDKQIFYYLILVGIYQLSFMRIPWHAAVYETVKSSKILGAKNLSRLINAILRNYLRNKDKLDEMAITEHSGKYNHPNWILDKLKKNYPKEWQFIVEANNKKAPMWLRVNRQYHTRNEYLNLLDDLGIQYTIHSIADNAIKLASACKVDILPGFKKGWISVQDASAQLSVNYLKPKENELILDCCAAPGGKTTHILEYTNTAKVVALDINPTRLNNLHNNLERLKLKANVICGDARYPKKWWKGDKFDKILLDVPCSSTGVIRRHPDIKWLRNSNDIDTLSELQSEIIDAMWQELKSDGIMVYSTCSVIPEENKLQIKSFLERTKNAILIGSKTDHPGYQILPGDEDMDGFYYAVVKK</sequence>
<keyword evidence="7 13" id="KW-0808">Transferase</keyword>
<comment type="caution">
    <text evidence="16">The sequence shown here is derived from an EMBL/GenBank/DDBJ whole genome shotgun (WGS) entry which is preliminary data.</text>
</comment>
<feature type="active site" description="Nucleophile" evidence="13">
    <location>
        <position position="373"/>
    </location>
</feature>
<dbReference type="Pfam" id="PF22458">
    <property type="entry name" value="RsmF-B_ferredox"/>
    <property type="match status" value="1"/>
</dbReference>
<dbReference type="eggNOG" id="COG0144">
    <property type="taxonomic scope" value="Bacteria"/>
</dbReference>
<evidence type="ECO:0000256" key="2">
    <source>
        <dbReference type="ARBA" id="ARBA00004496"/>
    </source>
</evidence>
<evidence type="ECO:0000256" key="6">
    <source>
        <dbReference type="ARBA" id="ARBA00022603"/>
    </source>
</evidence>
<evidence type="ECO:0000256" key="7">
    <source>
        <dbReference type="ARBA" id="ARBA00022679"/>
    </source>
</evidence>
<dbReference type="STRING" id="28176.CF66_3034"/>
<organism evidence="16 17">
    <name type="scientific">Candidatus Photodesmus katoptron Akat1</name>
    <dbReference type="NCBI Taxonomy" id="1236703"/>
    <lineage>
        <taxon>Bacteria</taxon>
        <taxon>Pseudomonadati</taxon>
        <taxon>Pseudomonadota</taxon>
        <taxon>Gammaproteobacteria</taxon>
        <taxon>Vibrionales</taxon>
        <taxon>Vibrionaceae</taxon>
        <taxon>Candidatus Photodesmus</taxon>
    </lineage>
</organism>
<proteinExistence type="inferred from homology"/>
<dbReference type="Gene3D" id="1.10.287.730">
    <property type="entry name" value="Helix hairpin bin"/>
    <property type="match status" value="1"/>
</dbReference>
<accession>S3DGC0</accession>
<dbReference type="Pfam" id="PF01029">
    <property type="entry name" value="NusB"/>
    <property type="match status" value="1"/>
</dbReference>
<dbReference type="EC" id="2.1.1.176" evidence="3"/>
<keyword evidence="17" id="KW-1185">Reference proteome</keyword>
<feature type="domain" description="SAM-dependent MTase RsmB/NOP-type" evidence="15">
    <location>
        <begin position="162"/>
        <end position="425"/>
    </location>
</feature>
<keyword evidence="5" id="KW-0698">rRNA processing</keyword>
<keyword evidence="14" id="KW-0472">Membrane</keyword>
<evidence type="ECO:0000256" key="8">
    <source>
        <dbReference type="ARBA" id="ARBA00022691"/>
    </source>
</evidence>
<dbReference type="GO" id="GO:0009383">
    <property type="term" value="F:rRNA (cytosine-C5-)-methyltransferase activity"/>
    <property type="evidence" value="ECO:0007669"/>
    <property type="project" value="TreeGrafter"/>
</dbReference>
<dbReference type="FunFam" id="3.40.50.150:FF:000022">
    <property type="entry name" value="Ribosomal RNA small subunit methyltransferase B"/>
    <property type="match status" value="1"/>
</dbReference>
<keyword evidence="14" id="KW-0812">Transmembrane</keyword>
<dbReference type="PANTHER" id="PTHR22807:SF61">
    <property type="entry name" value="NOL1_NOP2_SUN FAMILY PROTEIN _ ANTITERMINATION NUSB DOMAIN-CONTAINING PROTEIN"/>
    <property type="match status" value="1"/>
</dbReference>
<name>S3DGC0_9GAMM</name>
<feature type="binding site" evidence="13">
    <location>
        <position position="320"/>
    </location>
    <ligand>
        <name>S-adenosyl-L-methionine</name>
        <dbReference type="ChEBI" id="CHEBI:59789"/>
    </ligand>
</feature>
<dbReference type="eggNOG" id="COG0781">
    <property type="taxonomic scope" value="Bacteria"/>
</dbReference>
<dbReference type="NCBIfam" id="NF008149">
    <property type="entry name" value="PRK10901.1"/>
    <property type="match status" value="1"/>
</dbReference>
<evidence type="ECO:0000256" key="12">
    <source>
        <dbReference type="ARBA" id="ARBA00047283"/>
    </source>
</evidence>
<evidence type="ECO:0000256" key="5">
    <source>
        <dbReference type="ARBA" id="ARBA00022552"/>
    </source>
</evidence>
<feature type="binding site" evidence="13">
    <location>
        <position position="275"/>
    </location>
    <ligand>
        <name>S-adenosyl-L-methionine</name>
        <dbReference type="ChEBI" id="CHEBI:59789"/>
    </ligand>
</feature>
<dbReference type="PANTHER" id="PTHR22807">
    <property type="entry name" value="NOP2 YEAST -RELATED NOL1/NOP2/FMU SUN DOMAIN-CONTAINING"/>
    <property type="match status" value="1"/>
</dbReference>
<keyword evidence="6 13" id="KW-0489">Methyltransferase</keyword>
<comment type="catalytic activity">
    <reaction evidence="12">
        <text>cytidine(967) in 16S rRNA + S-adenosyl-L-methionine = 5-methylcytidine(967) in 16S rRNA + S-adenosyl-L-homocysteine + H(+)</text>
        <dbReference type="Rhea" id="RHEA:42748"/>
        <dbReference type="Rhea" id="RHEA-COMP:10219"/>
        <dbReference type="Rhea" id="RHEA-COMP:10220"/>
        <dbReference type="ChEBI" id="CHEBI:15378"/>
        <dbReference type="ChEBI" id="CHEBI:57856"/>
        <dbReference type="ChEBI" id="CHEBI:59789"/>
        <dbReference type="ChEBI" id="CHEBI:74483"/>
        <dbReference type="ChEBI" id="CHEBI:82748"/>
        <dbReference type="EC" id="2.1.1.176"/>
    </reaction>
</comment>
<feature type="binding site" evidence="13">
    <location>
        <position position="301"/>
    </location>
    <ligand>
        <name>S-adenosyl-L-methionine</name>
        <dbReference type="ChEBI" id="CHEBI:59789"/>
    </ligand>
</feature>
<dbReference type="GO" id="GO:0005829">
    <property type="term" value="C:cytosol"/>
    <property type="evidence" value="ECO:0007669"/>
    <property type="project" value="TreeGrafter"/>
</dbReference>
<keyword evidence="8 13" id="KW-0949">S-adenosyl-L-methionine</keyword>
<dbReference type="EMBL" id="AMSD01000002">
    <property type="protein sequence ID" value="EPE37482.1"/>
    <property type="molecule type" value="Genomic_DNA"/>
</dbReference>
<evidence type="ECO:0000313" key="17">
    <source>
        <dbReference type="Proteomes" id="UP000053688"/>
    </source>
</evidence>